<dbReference type="EMBL" id="UYSL01019810">
    <property type="protein sequence ID" value="VDL70164.1"/>
    <property type="molecule type" value="Genomic_DNA"/>
</dbReference>
<proteinExistence type="predicted"/>
<name>A0A0N4XUZ7_NIPBR</name>
<dbReference type="AlphaFoldDB" id="A0A0N4XUZ7"/>
<keyword evidence="2" id="KW-1185">Reference proteome</keyword>
<sequence>MYTERLHLRLKSEILHRNANARADLVADLLINAVKEMEIALDVRIWILTSPTHVKPSGCAVTSAVIGFMQLVAMPSKDWFVVLVKQERSRDLCMSNVKAYGAPRRLQHEECAG</sequence>
<dbReference type="WBParaSite" id="NBR_0000657401-mRNA-1">
    <property type="protein sequence ID" value="NBR_0000657401-mRNA-1"/>
    <property type="gene ID" value="NBR_0000657401"/>
</dbReference>
<evidence type="ECO:0000313" key="1">
    <source>
        <dbReference type="EMBL" id="VDL70164.1"/>
    </source>
</evidence>
<dbReference type="Proteomes" id="UP000271162">
    <property type="component" value="Unassembled WGS sequence"/>
</dbReference>
<gene>
    <name evidence="1" type="ORF">NBR_LOCUS6575</name>
</gene>
<reference evidence="1 2" key="2">
    <citation type="submission" date="2018-11" db="EMBL/GenBank/DDBJ databases">
        <authorList>
            <consortium name="Pathogen Informatics"/>
        </authorList>
    </citation>
    <scope>NUCLEOTIDE SEQUENCE [LARGE SCALE GENOMIC DNA]</scope>
</reference>
<protein>
    <submittedName>
        <fullName evidence="3">RNase H domain-containing protein</fullName>
    </submittedName>
</protein>
<reference evidence="3" key="1">
    <citation type="submission" date="2017-02" db="UniProtKB">
        <authorList>
            <consortium name="WormBaseParasite"/>
        </authorList>
    </citation>
    <scope>IDENTIFICATION</scope>
</reference>
<evidence type="ECO:0000313" key="2">
    <source>
        <dbReference type="Proteomes" id="UP000271162"/>
    </source>
</evidence>
<evidence type="ECO:0000313" key="3">
    <source>
        <dbReference type="WBParaSite" id="NBR_0000657401-mRNA-1"/>
    </source>
</evidence>
<accession>A0A0N4XUZ7</accession>
<organism evidence="3">
    <name type="scientific">Nippostrongylus brasiliensis</name>
    <name type="common">Rat hookworm</name>
    <dbReference type="NCBI Taxonomy" id="27835"/>
    <lineage>
        <taxon>Eukaryota</taxon>
        <taxon>Metazoa</taxon>
        <taxon>Ecdysozoa</taxon>
        <taxon>Nematoda</taxon>
        <taxon>Chromadorea</taxon>
        <taxon>Rhabditida</taxon>
        <taxon>Rhabditina</taxon>
        <taxon>Rhabditomorpha</taxon>
        <taxon>Strongyloidea</taxon>
        <taxon>Heligmosomidae</taxon>
        <taxon>Nippostrongylus</taxon>
    </lineage>
</organism>